<evidence type="ECO:0000256" key="5">
    <source>
        <dbReference type="SAM" id="Phobius"/>
    </source>
</evidence>
<evidence type="ECO:0000313" key="6">
    <source>
        <dbReference type="EMBL" id="OQR96294.1"/>
    </source>
</evidence>
<evidence type="ECO:0000256" key="1">
    <source>
        <dbReference type="ARBA" id="ARBA00004141"/>
    </source>
</evidence>
<dbReference type="GO" id="GO:0016020">
    <property type="term" value="C:membrane"/>
    <property type="evidence" value="ECO:0007669"/>
    <property type="project" value="UniProtKB-SubCell"/>
</dbReference>
<proteinExistence type="predicted"/>
<keyword evidence="3 5" id="KW-1133">Transmembrane helix</keyword>
<protein>
    <recommendedName>
        <fullName evidence="8">Sulfite exporter TauE/SafE</fullName>
    </recommendedName>
</protein>
<dbReference type="PANTHER" id="PTHR14255">
    <property type="entry name" value="CEREBLON"/>
    <property type="match status" value="1"/>
</dbReference>
<gene>
    <name evidence="6" type="ORF">ACHHYP_16256</name>
</gene>
<feature type="transmembrane region" description="Helical" evidence="5">
    <location>
        <begin position="74"/>
        <end position="92"/>
    </location>
</feature>
<feature type="transmembrane region" description="Helical" evidence="5">
    <location>
        <begin position="413"/>
        <end position="440"/>
    </location>
</feature>
<feature type="transmembrane region" description="Helical" evidence="5">
    <location>
        <begin position="144"/>
        <end position="162"/>
    </location>
</feature>
<dbReference type="InterPro" id="IPR002781">
    <property type="entry name" value="TM_pro_TauE-like"/>
</dbReference>
<dbReference type="GO" id="GO:0031464">
    <property type="term" value="C:Cul4A-RING E3 ubiquitin ligase complex"/>
    <property type="evidence" value="ECO:0007669"/>
    <property type="project" value="TreeGrafter"/>
</dbReference>
<comment type="caution">
    <text evidence="6">The sequence shown here is derived from an EMBL/GenBank/DDBJ whole genome shotgun (WGS) entry which is preliminary data.</text>
</comment>
<dbReference type="PANTHER" id="PTHR14255:SF3">
    <property type="entry name" value="SULFITE EXPORTER TAUE_SAFE FAMILY PROTEIN 5-RELATED"/>
    <property type="match status" value="1"/>
</dbReference>
<evidence type="ECO:0000256" key="2">
    <source>
        <dbReference type="ARBA" id="ARBA00022692"/>
    </source>
</evidence>
<keyword evidence="2 5" id="KW-0812">Transmembrane</keyword>
<keyword evidence="7" id="KW-1185">Reference proteome</keyword>
<dbReference type="OrthoDB" id="434519at2759"/>
<accession>A0A1V9ZE61</accession>
<feature type="transmembrane region" description="Helical" evidence="5">
    <location>
        <begin position="268"/>
        <end position="288"/>
    </location>
</feature>
<dbReference type="Pfam" id="PF01925">
    <property type="entry name" value="TauE"/>
    <property type="match status" value="1"/>
</dbReference>
<evidence type="ECO:0000313" key="7">
    <source>
        <dbReference type="Proteomes" id="UP000243579"/>
    </source>
</evidence>
<evidence type="ECO:0000256" key="3">
    <source>
        <dbReference type="ARBA" id="ARBA00022989"/>
    </source>
</evidence>
<dbReference type="EMBL" id="JNBR01000149">
    <property type="protein sequence ID" value="OQR96294.1"/>
    <property type="molecule type" value="Genomic_DNA"/>
</dbReference>
<evidence type="ECO:0000256" key="4">
    <source>
        <dbReference type="ARBA" id="ARBA00023136"/>
    </source>
</evidence>
<evidence type="ECO:0008006" key="8">
    <source>
        <dbReference type="Google" id="ProtNLM"/>
    </source>
</evidence>
<feature type="transmembrane region" description="Helical" evidence="5">
    <location>
        <begin position="39"/>
        <end position="62"/>
    </location>
</feature>
<dbReference type="AlphaFoldDB" id="A0A1V9ZE61"/>
<dbReference type="GO" id="GO:0016567">
    <property type="term" value="P:protein ubiquitination"/>
    <property type="evidence" value="ECO:0007669"/>
    <property type="project" value="TreeGrafter"/>
</dbReference>
<comment type="subcellular location">
    <subcellularLocation>
        <location evidence="1">Membrane</location>
        <topology evidence="1">Multi-pass membrane protein</topology>
    </subcellularLocation>
</comment>
<reference evidence="6 7" key="1">
    <citation type="journal article" date="2014" name="Genome Biol. Evol.">
        <title>The secreted proteins of Achlya hypogyna and Thraustotheca clavata identify the ancestral oomycete secretome and reveal gene acquisitions by horizontal gene transfer.</title>
        <authorList>
            <person name="Misner I."/>
            <person name="Blouin N."/>
            <person name="Leonard G."/>
            <person name="Richards T.A."/>
            <person name="Lane C.E."/>
        </authorList>
    </citation>
    <scope>NUCLEOTIDE SEQUENCE [LARGE SCALE GENOMIC DNA]</scope>
    <source>
        <strain evidence="6 7">ATCC 48635</strain>
    </source>
</reference>
<feature type="transmembrane region" description="Helical" evidence="5">
    <location>
        <begin position="387"/>
        <end position="407"/>
    </location>
</feature>
<organism evidence="6 7">
    <name type="scientific">Achlya hypogyna</name>
    <name type="common">Oomycete</name>
    <name type="synonym">Protoachlya hypogyna</name>
    <dbReference type="NCBI Taxonomy" id="1202772"/>
    <lineage>
        <taxon>Eukaryota</taxon>
        <taxon>Sar</taxon>
        <taxon>Stramenopiles</taxon>
        <taxon>Oomycota</taxon>
        <taxon>Saprolegniomycetes</taxon>
        <taxon>Saprolegniales</taxon>
        <taxon>Achlyaceae</taxon>
        <taxon>Achlya</taxon>
    </lineage>
</organism>
<feature type="transmembrane region" description="Helical" evidence="5">
    <location>
        <begin position="319"/>
        <end position="340"/>
    </location>
</feature>
<dbReference type="STRING" id="1202772.A0A1V9ZE61"/>
<dbReference type="Proteomes" id="UP000243579">
    <property type="component" value="Unassembled WGS sequence"/>
</dbReference>
<sequence>MRLRLRRVPSIVSGRHVQHPPTLPVSPARLRNYSLHRGGLGGGGLLVPIYVVILGASSHDAIPLSKVGMDRRSASRPATIVGNAVASFILNYRKRHPTLPKRPLVDYETMVMMEPMTLGMLSIPLSLILATAGTIVGVHLNAVLPNWLTTLLLVLLLGNATYRSVLKAREVWMAETHKAAGRETKPGDICPLDESDVAQLVPSGSDESCVNADDSVVQALVCETKERLPAADLGMLFLTWAGLFLFSYLKGGEGAASSVGVPCGSTAFWLLLVTSIVFFMAVTCFFAARLVERHTLLRTHGYVYPKGDVAWTRRSALEFPALCSVAGVAAGCLGIGGGMVKGPILLEMGLLPQVAAATSSTMILFTASATTMQFMFLGVLPWEYAAYYGFLGLVAGLLGETILAYLVKKYQKTSLVIVVIAATIGLSTITMGTLGMTAVVKHGIQPFHSLCPSH</sequence>
<feature type="transmembrane region" description="Helical" evidence="5">
    <location>
        <begin position="230"/>
        <end position="248"/>
    </location>
</feature>
<feature type="transmembrane region" description="Helical" evidence="5">
    <location>
        <begin position="118"/>
        <end position="138"/>
    </location>
</feature>
<name>A0A1V9ZE61_ACHHY</name>
<keyword evidence="4 5" id="KW-0472">Membrane</keyword>